<gene>
    <name evidence="1" type="ORF">JYU29_05065</name>
</gene>
<sequence length="174" mass="19314">MTATDFSRIEAKRTAMKIPVSDLTQAAGLSERSYRRFRQGQITPRPSTIARLNNALRQFKASVGKETGDLGPVSTFKMSVVVAAFYLDGNPHGALNIDPRRKGIAADAGLEGSRIRRVAYWIMNQMFGFSQTDTARAADVTKQAVCIALGELEMQRDTDRDLDRVLTRIEEVFS</sequence>
<name>A0ABS5RWJ7_9HYPH</name>
<comment type="caution">
    <text evidence="1">The sequence shown here is derived from an EMBL/GenBank/DDBJ whole genome shotgun (WGS) entry which is preliminary data.</text>
</comment>
<evidence type="ECO:0000313" key="1">
    <source>
        <dbReference type="EMBL" id="MBS9720057.1"/>
    </source>
</evidence>
<reference evidence="1 2" key="1">
    <citation type="submission" date="2021-03" db="EMBL/GenBank/DDBJ databases">
        <title>Tianweitania aestuarii sp. nov., isolated from a tidal flat.</title>
        <authorList>
            <person name="Park S."/>
            <person name="Yoon J.-H."/>
        </authorList>
    </citation>
    <scope>NUCLEOTIDE SEQUENCE [LARGE SCALE GENOMIC DNA]</scope>
    <source>
        <strain evidence="1 2">BSSL-BM11</strain>
    </source>
</reference>
<organism evidence="1 2">
    <name type="scientific">Tianweitania aestuarii</name>
    <dbReference type="NCBI Taxonomy" id="2814886"/>
    <lineage>
        <taxon>Bacteria</taxon>
        <taxon>Pseudomonadati</taxon>
        <taxon>Pseudomonadota</taxon>
        <taxon>Alphaproteobacteria</taxon>
        <taxon>Hyphomicrobiales</taxon>
        <taxon>Phyllobacteriaceae</taxon>
        <taxon>Tianweitania</taxon>
    </lineage>
</organism>
<dbReference type="InterPro" id="IPR010982">
    <property type="entry name" value="Lambda_DNA-bd_dom_sf"/>
</dbReference>
<evidence type="ECO:0000313" key="2">
    <source>
        <dbReference type="Proteomes" id="UP001297272"/>
    </source>
</evidence>
<evidence type="ECO:0008006" key="3">
    <source>
        <dbReference type="Google" id="ProtNLM"/>
    </source>
</evidence>
<keyword evidence="2" id="KW-1185">Reference proteome</keyword>
<dbReference type="EMBL" id="JAFMNX010000001">
    <property type="protein sequence ID" value="MBS9720057.1"/>
    <property type="molecule type" value="Genomic_DNA"/>
</dbReference>
<protein>
    <recommendedName>
        <fullName evidence="3">Helix-turn-helix transcriptional regulator</fullName>
    </recommendedName>
</protein>
<proteinExistence type="predicted"/>
<accession>A0ABS5RWJ7</accession>
<dbReference type="Gene3D" id="1.10.260.40">
    <property type="entry name" value="lambda repressor-like DNA-binding domains"/>
    <property type="match status" value="1"/>
</dbReference>
<dbReference type="RefSeq" id="WP_213983628.1">
    <property type="nucleotide sequence ID" value="NZ_JAFMNX010000001.1"/>
</dbReference>
<dbReference type="Proteomes" id="UP001297272">
    <property type="component" value="Unassembled WGS sequence"/>
</dbReference>